<keyword evidence="4 7" id="KW-0812">Transmembrane</keyword>
<feature type="transmembrane region" description="Helical" evidence="7">
    <location>
        <begin position="105"/>
        <end position="126"/>
    </location>
</feature>
<dbReference type="PROSITE" id="PS50928">
    <property type="entry name" value="ABC_TM1"/>
    <property type="match status" value="1"/>
</dbReference>
<evidence type="ECO:0000256" key="2">
    <source>
        <dbReference type="ARBA" id="ARBA00022448"/>
    </source>
</evidence>
<feature type="transmembrane region" description="Helical" evidence="7">
    <location>
        <begin position="138"/>
        <end position="157"/>
    </location>
</feature>
<dbReference type="GO" id="GO:0005886">
    <property type="term" value="C:plasma membrane"/>
    <property type="evidence" value="ECO:0007669"/>
    <property type="project" value="UniProtKB-SubCell"/>
</dbReference>
<comment type="similarity">
    <text evidence="7">Belongs to the binding-protein-dependent transport system permease family.</text>
</comment>
<proteinExistence type="inferred from homology"/>
<evidence type="ECO:0000256" key="5">
    <source>
        <dbReference type="ARBA" id="ARBA00022989"/>
    </source>
</evidence>
<dbReference type="CDD" id="cd06261">
    <property type="entry name" value="TM_PBP2"/>
    <property type="match status" value="1"/>
</dbReference>
<evidence type="ECO:0000256" key="6">
    <source>
        <dbReference type="ARBA" id="ARBA00023136"/>
    </source>
</evidence>
<dbReference type="PANTHER" id="PTHR43744:SF8">
    <property type="entry name" value="SN-GLYCEROL-3-PHOSPHATE TRANSPORT SYSTEM PERMEASE PROTEIN UGPE"/>
    <property type="match status" value="1"/>
</dbReference>
<keyword evidence="6 7" id="KW-0472">Membrane</keyword>
<keyword evidence="5 7" id="KW-1133">Transmembrane helix</keyword>
<feature type="transmembrane region" description="Helical" evidence="7">
    <location>
        <begin position="186"/>
        <end position="207"/>
    </location>
</feature>
<dbReference type="PANTHER" id="PTHR43744">
    <property type="entry name" value="ABC TRANSPORTER PERMEASE PROTEIN MG189-RELATED-RELATED"/>
    <property type="match status" value="1"/>
</dbReference>
<keyword evidence="3" id="KW-1003">Cell membrane</keyword>
<keyword evidence="2 7" id="KW-0813">Transport</keyword>
<dbReference type="InterPro" id="IPR000515">
    <property type="entry name" value="MetI-like"/>
</dbReference>
<evidence type="ECO:0000313" key="10">
    <source>
        <dbReference type="Proteomes" id="UP001144256"/>
    </source>
</evidence>
<protein>
    <submittedName>
        <fullName evidence="9">Sugar ABC transporter permease</fullName>
    </submittedName>
</protein>
<dbReference type="Proteomes" id="UP001144256">
    <property type="component" value="Unassembled WGS sequence"/>
</dbReference>
<dbReference type="RefSeq" id="WP_281816139.1">
    <property type="nucleotide sequence ID" value="NZ_BRLB01000008.1"/>
</dbReference>
<dbReference type="GO" id="GO:0055085">
    <property type="term" value="P:transmembrane transport"/>
    <property type="evidence" value="ECO:0007669"/>
    <property type="project" value="InterPro"/>
</dbReference>
<dbReference type="Gene3D" id="1.10.3720.10">
    <property type="entry name" value="MetI-like"/>
    <property type="match status" value="1"/>
</dbReference>
<gene>
    <name evidence="9" type="ORF">SH1V18_26590</name>
</gene>
<organism evidence="9 10">
    <name type="scientific">Vallitalea longa</name>
    <dbReference type="NCBI Taxonomy" id="2936439"/>
    <lineage>
        <taxon>Bacteria</taxon>
        <taxon>Bacillati</taxon>
        <taxon>Bacillota</taxon>
        <taxon>Clostridia</taxon>
        <taxon>Lachnospirales</taxon>
        <taxon>Vallitaleaceae</taxon>
        <taxon>Vallitalea</taxon>
    </lineage>
</organism>
<feature type="transmembrane region" description="Helical" evidence="7">
    <location>
        <begin position="242"/>
        <end position="261"/>
    </location>
</feature>
<feature type="transmembrane region" description="Helical" evidence="7">
    <location>
        <begin position="12"/>
        <end position="31"/>
    </location>
</feature>
<evidence type="ECO:0000313" key="9">
    <source>
        <dbReference type="EMBL" id="GKX30179.1"/>
    </source>
</evidence>
<reference evidence="9" key="1">
    <citation type="submission" date="2022-06" db="EMBL/GenBank/DDBJ databases">
        <title>Vallitalea longa sp. nov., an anaerobic bacterium isolated from marine sediment.</title>
        <authorList>
            <person name="Hirano S."/>
            <person name="Terahara T."/>
            <person name="Mori K."/>
            <person name="Hamada M."/>
            <person name="Matsumoto R."/>
            <person name="Kobayashi T."/>
        </authorList>
    </citation>
    <scope>NUCLEOTIDE SEQUENCE</scope>
    <source>
        <strain evidence="9">SH18-1</strain>
    </source>
</reference>
<dbReference type="AlphaFoldDB" id="A0A9W5YBQ5"/>
<sequence length="276" mass="31150">MKTHRLISKTINILILSVLAIIFLIPFYIVFTGSFKGYQEIFSNVFNLPKSLHYQNYMNAWNKLNLLPAMFNSLVVSVGSIIGLVFISSMAAYRIQRVQNRFHKTLYFIFVASMTIPFPAVMLPLLKQMSVMHLNNTKLGLIICYFGFGVAFATFLYHGFLKSIPRSIEEAATIDGCSTFGVYSKIIFPLLKPTTVTLIVLDVLWFWNDYVLPSIMLSGQENRTVPLAISYLFDQFSSQWDMAMAAIMLSLLPVLVVFIFLQKYIVSGIAAGSVKG</sequence>
<name>A0A9W5YBQ5_9FIRM</name>
<evidence type="ECO:0000256" key="3">
    <source>
        <dbReference type="ARBA" id="ARBA00022475"/>
    </source>
</evidence>
<dbReference type="EMBL" id="BRLB01000008">
    <property type="protein sequence ID" value="GKX30179.1"/>
    <property type="molecule type" value="Genomic_DNA"/>
</dbReference>
<comment type="caution">
    <text evidence="9">The sequence shown here is derived from an EMBL/GenBank/DDBJ whole genome shotgun (WGS) entry which is preliminary data.</text>
</comment>
<evidence type="ECO:0000256" key="7">
    <source>
        <dbReference type="RuleBase" id="RU363032"/>
    </source>
</evidence>
<comment type="subcellular location">
    <subcellularLocation>
        <location evidence="1 7">Cell membrane</location>
        <topology evidence="1 7">Multi-pass membrane protein</topology>
    </subcellularLocation>
</comment>
<dbReference type="SUPFAM" id="SSF161098">
    <property type="entry name" value="MetI-like"/>
    <property type="match status" value="1"/>
</dbReference>
<accession>A0A9W5YBQ5</accession>
<evidence type="ECO:0000259" key="8">
    <source>
        <dbReference type="PROSITE" id="PS50928"/>
    </source>
</evidence>
<feature type="domain" description="ABC transmembrane type-1" evidence="8">
    <location>
        <begin position="70"/>
        <end position="261"/>
    </location>
</feature>
<evidence type="ECO:0000256" key="4">
    <source>
        <dbReference type="ARBA" id="ARBA00022692"/>
    </source>
</evidence>
<feature type="transmembrane region" description="Helical" evidence="7">
    <location>
        <begin position="69"/>
        <end position="93"/>
    </location>
</feature>
<evidence type="ECO:0000256" key="1">
    <source>
        <dbReference type="ARBA" id="ARBA00004651"/>
    </source>
</evidence>
<keyword evidence="10" id="KW-1185">Reference proteome</keyword>
<dbReference type="InterPro" id="IPR035906">
    <property type="entry name" value="MetI-like_sf"/>
</dbReference>
<dbReference type="Pfam" id="PF00528">
    <property type="entry name" value="BPD_transp_1"/>
    <property type="match status" value="1"/>
</dbReference>